<dbReference type="SUPFAM" id="SSF53244">
    <property type="entry name" value="MurD-like peptide ligases, peptide-binding domain"/>
    <property type="match status" value="1"/>
</dbReference>
<dbReference type="HAMAP" id="MF_02019">
    <property type="entry name" value="MurF"/>
    <property type="match status" value="1"/>
</dbReference>
<dbReference type="InterPro" id="IPR051046">
    <property type="entry name" value="MurCDEF_CellWall_CoF430Synth"/>
</dbReference>
<dbReference type="Gene3D" id="3.90.190.20">
    <property type="entry name" value="Mur ligase, C-terminal domain"/>
    <property type="match status" value="1"/>
</dbReference>
<dbReference type="SUPFAM" id="SSF63418">
    <property type="entry name" value="MurE/MurF N-terminal domain"/>
    <property type="match status" value="1"/>
</dbReference>
<evidence type="ECO:0000256" key="5">
    <source>
        <dbReference type="ARBA" id="ARBA00022840"/>
    </source>
</evidence>
<keyword evidence="9 10" id="KW-0961">Cell wall biogenesis/degradation</keyword>
<gene>
    <name evidence="10 15" type="primary">murF</name>
    <name evidence="15" type="ORF">QC823_03555</name>
</gene>
<dbReference type="InterPro" id="IPR004101">
    <property type="entry name" value="Mur_ligase_C"/>
</dbReference>
<evidence type="ECO:0000259" key="13">
    <source>
        <dbReference type="Pfam" id="PF02875"/>
    </source>
</evidence>
<evidence type="ECO:0000259" key="12">
    <source>
        <dbReference type="Pfam" id="PF01225"/>
    </source>
</evidence>
<keyword evidence="16" id="KW-1185">Reference proteome</keyword>
<keyword evidence="5 10" id="KW-0067">ATP-binding</keyword>
<comment type="caution">
    <text evidence="15">The sequence shown here is derived from an EMBL/GenBank/DDBJ whole genome shotgun (WGS) entry which is preliminary data.</text>
</comment>
<organism evidence="15 16">
    <name type="scientific">Vreelandella vilamensis</name>
    <dbReference type="NCBI Taxonomy" id="531309"/>
    <lineage>
        <taxon>Bacteria</taxon>
        <taxon>Pseudomonadati</taxon>
        <taxon>Pseudomonadota</taxon>
        <taxon>Gammaproteobacteria</taxon>
        <taxon>Oceanospirillales</taxon>
        <taxon>Halomonadaceae</taxon>
        <taxon>Vreelandella</taxon>
    </lineage>
</organism>
<evidence type="ECO:0000256" key="1">
    <source>
        <dbReference type="ARBA" id="ARBA00022490"/>
    </source>
</evidence>
<protein>
    <recommendedName>
        <fullName evidence="10 11">UDP-N-acetylmuramoyl-tripeptide--D-alanyl-D-alanine ligase</fullName>
        <ecNumber evidence="10 11">6.3.2.10</ecNumber>
    </recommendedName>
    <alternativeName>
        <fullName evidence="10">D-alanyl-D-alanine-adding enzyme</fullName>
    </alternativeName>
</protein>
<evidence type="ECO:0000256" key="10">
    <source>
        <dbReference type="HAMAP-Rule" id="MF_02019"/>
    </source>
</evidence>
<keyword evidence="1 10" id="KW-0963">Cytoplasm</keyword>
<dbReference type="PANTHER" id="PTHR43024">
    <property type="entry name" value="UDP-N-ACETYLMURAMOYL-TRIPEPTIDE--D-ALANYL-D-ALANINE LIGASE"/>
    <property type="match status" value="1"/>
</dbReference>
<dbReference type="Pfam" id="PF08245">
    <property type="entry name" value="Mur_ligase_M"/>
    <property type="match status" value="1"/>
</dbReference>
<evidence type="ECO:0000256" key="4">
    <source>
        <dbReference type="ARBA" id="ARBA00022741"/>
    </source>
</evidence>
<evidence type="ECO:0000313" key="16">
    <source>
        <dbReference type="Proteomes" id="UP001254564"/>
    </source>
</evidence>
<dbReference type="RefSeq" id="WP_309654982.1">
    <property type="nucleotide sequence ID" value="NZ_JARWAN010000004.1"/>
</dbReference>
<evidence type="ECO:0000256" key="7">
    <source>
        <dbReference type="ARBA" id="ARBA00022984"/>
    </source>
</evidence>
<dbReference type="Gene3D" id="3.40.1190.10">
    <property type="entry name" value="Mur-like, catalytic domain"/>
    <property type="match status" value="1"/>
</dbReference>
<comment type="similarity">
    <text evidence="10">Belongs to the MurCDEF family. MurF subfamily.</text>
</comment>
<sequence length="459" mass="48111">MRTLSLGDVANAVGGECPAGEAAVNVTAVVTDSRKIVPGCLFVALKGDRFDGHAFLASAYEQGAVAALVAERDENCRLPQITCADTRLALGLLAHAWRKRWHGPVVAITGNSGKTTVKEMTAALLKAHGEIHATHGNLNNDIGAPLTLLGLNDEHQAAVVELGANHLGEIAWTALLTQPQVTVITNVTGAHVGEFGGMGQIAQAKSEILHALPADGIAVLNRDDRYFHFWRQCASPRQVVSFGLHPDAEVTAKALSCDAQGRYAFTLVKNGQVLGHVTLALVGEHNVLNALAATAAALSLAVPSDEVVARLSSLSTLPGRLQVLSHRHGGSLLDDSYNANPGAVKVALDALMRFPAPRWCVLGAMGELGADSSALHAEVGDYAAKLGVDQLLTLGAEAKPASESFGQGPHFDDYAALEQYLMSALPPNASLLVKGSRSAGMERLVKGLRHDDTQADTSC</sequence>
<dbReference type="Pfam" id="PF02875">
    <property type="entry name" value="Mur_ligase_C"/>
    <property type="match status" value="1"/>
</dbReference>
<comment type="catalytic activity">
    <reaction evidence="10 11">
        <text>D-alanyl-D-alanine + UDP-N-acetyl-alpha-D-muramoyl-L-alanyl-gamma-D-glutamyl-meso-2,6-diaminopimelate + ATP = UDP-N-acetyl-alpha-D-muramoyl-L-alanyl-gamma-D-glutamyl-meso-2,6-diaminopimeloyl-D-alanyl-D-alanine + ADP + phosphate + H(+)</text>
        <dbReference type="Rhea" id="RHEA:28374"/>
        <dbReference type="ChEBI" id="CHEBI:15378"/>
        <dbReference type="ChEBI" id="CHEBI:30616"/>
        <dbReference type="ChEBI" id="CHEBI:43474"/>
        <dbReference type="ChEBI" id="CHEBI:57822"/>
        <dbReference type="ChEBI" id="CHEBI:61386"/>
        <dbReference type="ChEBI" id="CHEBI:83905"/>
        <dbReference type="ChEBI" id="CHEBI:456216"/>
        <dbReference type="EC" id="6.3.2.10"/>
    </reaction>
</comment>
<feature type="domain" description="Mur ligase central" evidence="14">
    <location>
        <begin position="108"/>
        <end position="297"/>
    </location>
</feature>
<comment type="function">
    <text evidence="10 11">Involved in cell wall formation. Catalyzes the final step in the synthesis of UDP-N-acetylmuramoyl-pentapeptide, the precursor of murein.</text>
</comment>
<keyword evidence="3 10" id="KW-0132">Cell division</keyword>
<dbReference type="Pfam" id="PF01225">
    <property type="entry name" value="Mur_ligase"/>
    <property type="match status" value="1"/>
</dbReference>
<feature type="domain" description="Mur ligase C-terminal" evidence="13">
    <location>
        <begin position="319"/>
        <end position="437"/>
    </location>
</feature>
<evidence type="ECO:0000256" key="2">
    <source>
        <dbReference type="ARBA" id="ARBA00022598"/>
    </source>
</evidence>
<evidence type="ECO:0000256" key="6">
    <source>
        <dbReference type="ARBA" id="ARBA00022960"/>
    </source>
</evidence>
<keyword evidence="2 10" id="KW-0436">Ligase</keyword>
<dbReference type="InterPro" id="IPR035911">
    <property type="entry name" value="MurE/MurF_N"/>
</dbReference>
<comment type="caution">
    <text evidence="10">Lacks conserved residue(s) required for the propagation of feature annotation.</text>
</comment>
<dbReference type="InterPro" id="IPR000713">
    <property type="entry name" value="Mur_ligase_N"/>
</dbReference>
<dbReference type="EMBL" id="JARWAN010000004">
    <property type="protein sequence ID" value="MDR5898067.1"/>
    <property type="molecule type" value="Genomic_DNA"/>
</dbReference>
<dbReference type="NCBIfam" id="TIGR01143">
    <property type="entry name" value="murF"/>
    <property type="match status" value="1"/>
</dbReference>
<keyword evidence="4 10" id="KW-0547">Nucleotide-binding</keyword>
<dbReference type="InterPro" id="IPR013221">
    <property type="entry name" value="Mur_ligase_cen"/>
</dbReference>
<keyword evidence="8 10" id="KW-0131">Cell cycle</keyword>
<keyword evidence="6 10" id="KW-0133">Cell shape</keyword>
<comment type="subcellular location">
    <subcellularLocation>
        <location evidence="10 11">Cytoplasm</location>
    </subcellularLocation>
</comment>
<evidence type="ECO:0000256" key="9">
    <source>
        <dbReference type="ARBA" id="ARBA00023316"/>
    </source>
</evidence>
<dbReference type="InterPro" id="IPR036565">
    <property type="entry name" value="Mur-like_cat_sf"/>
</dbReference>
<feature type="domain" description="Mur ligase N-terminal catalytic" evidence="12">
    <location>
        <begin position="26"/>
        <end position="96"/>
    </location>
</feature>
<evidence type="ECO:0000256" key="3">
    <source>
        <dbReference type="ARBA" id="ARBA00022618"/>
    </source>
</evidence>
<evidence type="ECO:0000256" key="11">
    <source>
        <dbReference type="RuleBase" id="RU004136"/>
    </source>
</evidence>
<dbReference type="InterPro" id="IPR036615">
    <property type="entry name" value="Mur_ligase_C_dom_sf"/>
</dbReference>
<accession>A0ABU1H2T3</accession>
<comment type="pathway">
    <text evidence="10 11">Cell wall biogenesis; peptidoglycan biosynthesis.</text>
</comment>
<evidence type="ECO:0000256" key="8">
    <source>
        <dbReference type="ARBA" id="ARBA00023306"/>
    </source>
</evidence>
<dbReference type="Proteomes" id="UP001254564">
    <property type="component" value="Unassembled WGS sequence"/>
</dbReference>
<reference evidence="15 16" key="1">
    <citation type="submission" date="2023-04" db="EMBL/GenBank/DDBJ databases">
        <title>A long-awaited taxogenomic arrangement of the family Halomonadaceae.</title>
        <authorList>
            <person name="De La Haba R."/>
            <person name="Chuvochina M."/>
            <person name="Wittouck S."/>
            <person name="Arahal D.R."/>
            <person name="Sanchez-Porro C."/>
            <person name="Hugenholtz P."/>
            <person name="Ventosa A."/>
        </authorList>
    </citation>
    <scope>NUCLEOTIDE SEQUENCE [LARGE SCALE GENOMIC DNA]</scope>
    <source>
        <strain evidence="15 16">DSM 21020</strain>
    </source>
</reference>
<evidence type="ECO:0000259" key="14">
    <source>
        <dbReference type="Pfam" id="PF08245"/>
    </source>
</evidence>
<dbReference type="GO" id="GO:0047480">
    <property type="term" value="F:UDP-N-acetylmuramoyl-tripeptide-D-alanyl-D-alanine ligase activity"/>
    <property type="evidence" value="ECO:0007669"/>
    <property type="project" value="UniProtKB-EC"/>
</dbReference>
<dbReference type="EC" id="6.3.2.10" evidence="10 11"/>
<name>A0ABU1H2T3_9GAMM</name>
<dbReference type="InterPro" id="IPR005863">
    <property type="entry name" value="UDP-N-AcMur_synth"/>
</dbReference>
<dbReference type="PANTHER" id="PTHR43024:SF1">
    <property type="entry name" value="UDP-N-ACETYLMURAMOYL-TRIPEPTIDE--D-ALANYL-D-ALANINE LIGASE"/>
    <property type="match status" value="1"/>
</dbReference>
<keyword evidence="7 10" id="KW-0573">Peptidoglycan synthesis</keyword>
<dbReference type="SUPFAM" id="SSF53623">
    <property type="entry name" value="MurD-like peptide ligases, catalytic domain"/>
    <property type="match status" value="1"/>
</dbReference>
<proteinExistence type="inferred from homology"/>
<evidence type="ECO:0000313" key="15">
    <source>
        <dbReference type="EMBL" id="MDR5898067.1"/>
    </source>
</evidence>
<dbReference type="Gene3D" id="3.40.1390.10">
    <property type="entry name" value="MurE/MurF, N-terminal domain"/>
    <property type="match status" value="1"/>
</dbReference>